<evidence type="ECO:0000313" key="1">
    <source>
        <dbReference type="EMBL" id="MDN7240647.1"/>
    </source>
</evidence>
<dbReference type="Proteomes" id="UP001172055">
    <property type="component" value="Unassembled WGS sequence"/>
</dbReference>
<reference evidence="1 2" key="1">
    <citation type="submission" date="2023-06" db="EMBL/GenBank/DDBJ databases">
        <title>Novel species in genus Planococcus.</title>
        <authorList>
            <person name="Ning S."/>
        </authorList>
    </citation>
    <scope>NUCLEOTIDE SEQUENCE [LARGE SCALE GENOMIC DNA]</scope>
    <source>
        <strain evidence="1 2">N028</strain>
    </source>
</reference>
<accession>A0ABT8MYC9</accession>
<dbReference type="RefSeq" id="WP_301722552.1">
    <property type="nucleotide sequence ID" value="NZ_JAUJWV010000001.1"/>
</dbReference>
<dbReference type="InterPro" id="IPR009467">
    <property type="entry name" value="Glycolipid-bd_prot_put"/>
</dbReference>
<dbReference type="Pfam" id="PF06475">
    <property type="entry name" value="Glycolipid_bind"/>
    <property type="match status" value="1"/>
</dbReference>
<evidence type="ECO:0000313" key="2">
    <source>
        <dbReference type="Proteomes" id="UP001172055"/>
    </source>
</evidence>
<keyword evidence="2" id="KW-1185">Reference proteome</keyword>
<protein>
    <submittedName>
        <fullName evidence="1">Glycolipid-binding domain-containing protein</fullName>
    </submittedName>
</protein>
<dbReference type="EMBL" id="JAUJWV010000001">
    <property type="protein sequence ID" value="MDN7240647.1"/>
    <property type="molecule type" value="Genomic_DNA"/>
</dbReference>
<gene>
    <name evidence="1" type="ORF">QWY14_02545</name>
</gene>
<name>A0ABT8MYC9_9BACL</name>
<proteinExistence type="predicted"/>
<sequence length="184" mass="21806">MLSSEIVWENKETFGCEYLKFFTKEHAFIVESTAIYMESSYPVQIDYQIDLDKSWRTIKVHIQNRSGEILEITSTGKGDWFDQHGTRIDELNGAIDVDISATPFTNTLPINRVDWKLNQRREFEMVYVTVPTLTVQKVKQTYTFIESKEETRIFHFQSRDFESQISIDEKGFVIDYPQLFTRRY</sequence>
<comment type="caution">
    <text evidence="1">The sequence shown here is derived from an EMBL/GenBank/DDBJ whole genome shotgun (WGS) entry which is preliminary data.</text>
</comment>
<dbReference type="SUPFAM" id="SSF159275">
    <property type="entry name" value="PA1994-like"/>
    <property type="match status" value="1"/>
</dbReference>
<organism evidence="1 2">
    <name type="scientific">Planococcus shixiaomingii</name>
    <dbReference type="NCBI Taxonomy" id="3058393"/>
    <lineage>
        <taxon>Bacteria</taxon>
        <taxon>Bacillati</taxon>
        <taxon>Bacillota</taxon>
        <taxon>Bacilli</taxon>
        <taxon>Bacillales</taxon>
        <taxon>Caryophanaceae</taxon>
        <taxon>Planococcus</taxon>
    </lineage>
</organism>